<organism evidence="1 2">
    <name type="scientific">Filimonas lacunae</name>
    <dbReference type="NCBI Taxonomy" id="477680"/>
    <lineage>
        <taxon>Bacteria</taxon>
        <taxon>Pseudomonadati</taxon>
        <taxon>Bacteroidota</taxon>
        <taxon>Chitinophagia</taxon>
        <taxon>Chitinophagales</taxon>
        <taxon>Chitinophagaceae</taxon>
        <taxon>Filimonas</taxon>
    </lineage>
</organism>
<evidence type="ECO:0000313" key="1">
    <source>
        <dbReference type="EMBL" id="SIT23999.1"/>
    </source>
</evidence>
<proteinExistence type="predicted"/>
<keyword evidence="2" id="KW-1185">Reference proteome</keyword>
<evidence type="ECO:0000313" key="2">
    <source>
        <dbReference type="Proteomes" id="UP000186917"/>
    </source>
</evidence>
<dbReference type="EMBL" id="FTOR01000006">
    <property type="protein sequence ID" value="SIT23999.1"/>
    <property type="molecule type" value="Genomic_DNA"/>
</dbReference>
<reference evidence="2" key="1">
    <citation type="submission" date="2017-01" db="EMBL/GenBank/DDBJ databases">
        <authorList>
            <person name="Varghese N."/>
            <person name="Submissions S."/>
        </authorList>
    </citation>
    <scope>NUCLEOTIDE SEQUENCE [LARGE SCALE GENOMIC DNA]</scope>
    <source>
        <strain evidence="2">DSM 21054</strain>
    </source>
</reference>
<name>A0A1N7QMF2_9BACT</name>
<protein>
    <submittedName>
        <fullName evidence="1">Uncharacterized protein</fullName>
    </submittedName>
</protein>
<accession>A0A1N7QMF2</accession>
<dbReference type="Proteomes" id="UP000186917">
    <property type="component" value="Unassembled WGS sequence"/>
</dbReference>
<gene>
    <name evidence="1" type="ORF">SAMN05421788_10648</name>
</gene>
<dbReference type="STRING" id="477680.SAMN05421788_10648"/>
<dbReference type="AlphaFoldDB" id="A0A1N7QMF2"/>
<sequence length="126" mass="14333">MLVHCVTASSFPEGVRQAHETLHALVPNVDRRNYFGLSRRDEKGIILYKAGVTALDKGELDRFQLETICLAKGDYLYIDVPDFMKNRPGIGQAFEQLIADERMAADGFCIEWYLSLGLCRCMVRMK</sequence>